<evidence type="ECO:0000313" key="3">
    <source>
        <dbReference type="Proteomes" id="UP000000268"/>
    </source>
</evidence>
<dbReference type="KEGG" id="amr:AM1_A0122"/>
<geneLocation type="plasmid" evidence="2 3">
    <name>pREB1</name>
</geneLocation>
<accession>A8ZKD1</accession>
<organism evidence="2 3">
    <name type="scientific">Acaryochloris marina (strain MBIC 11017)</name>
    <dbReference type="NCBI Taxonomy" id="329726"/>
    <lineage>
        <taxon>Bacteria</taxon>
        <taxon>Bacillati</taxon>
        <taxon>Cyanobacteriota</taxon>
        <taxon>Cyanophyceae</taxon>
        <taxon>Acaryochloridales</taxon>
        <taxon>Acaryochloridaceae</taxon>
        <taxon>Acaryochloris</taxon>
    </lineage>
</organism>
<dbReference type="InterPro" id="IPR002513">
    <property type="entry name" value="Tn3_Tnp_DDE_dom"/>
</dbReference>
<keyword evidence="3" id="KW-1185">Reference proteome</keyword>
<reference evidence="2 3" key="1">
    <citation type="journal article" date="2008" name="Proc. Natl. Acad. Sci. U.S.A.">
        <title>Niche adaptation and genome expansion in the chlorophyll d-producing cyanobacterium Acaryochloris marina.</title>
        <authorList>
            <person name="Swingley W.D."/>
            <person name="Chen M."/>
            <person name="Cheung P.C."/>
            <person name="Conrad A.L."/>
            <person name="Dejesa L.C."/>
            <person name="Hao J."/>
            <person name="Honchak B.M."/>
            <person name="Karbach L.E."/>
            <person name="Kurdoglu A."/>
            <person name="Lahiri S."/>
            <person name="Mastrian S.D."/>
            <person name="Miyashita H."/>
            <person name="Page L."/>
            <person name="Ramakrishna P."/>
            <person name="Satoh S."/>
            <person name="Sattley W.M."/>
            <person name="Shimada Y."/>
            <person name="Taylor H.L."/>
            <person name="Tomo T."/>
            <person name="Tsuchiya T."/>
            <person name="Wang Z.T."/>
            <person name="Raymond J."/>
            <person name="Mimuro M."/>
            <person name="Blankenship R.E."/>
            <person name="Touchman J.W."/>
        </authorList>
    </citation>
    <scope>NUCLEOTIDE SEQUENCE [LARGE SCALE GENOMIC DNA]</scope>
    <source>
        <strain evidence="3">MBIC 11017</strain>
        <plasmid evidence="3">Plasmid pREB1</plasmid>
    </source>
</reference>
<dbReference type="HOGENOM" id="CLU_3021204_0_0_3"/>
<evidence type="ECO:0000313" key="2">
    <source>
        <dbReference type="EMBL" id="ABW31631.1"/>
    </source>
</evidence>
<evidence type="ECO:0000259" key="1">
    <source>
        <dbReference type="Pfam" id="PF01526"/>
    </source>
</evidence>
<dbReference type="GO" id="GO:0004803">
    <property type="term" value="F:transposase activity"/>
    <property type="evidence" value="ECO:0007669"/>
    <property type="project" value="InterPro"/>
</dbReference>
<keyword evidence="2" id="KW-0614">Plasmid</keyword>
<dbReference type="EMBL" id="CP000838">
    <property type="protein sequence ID" value="ABW31631.1"/>
    <property type="molecule type" value="Genomic_DNA"/>
</dbReference>
<gene>
    <name evidence="2" type="ordered locus">AM1_A0122</name>
</gene>
<dbReference type="Proteomes" id="UP000000268">
    <property type="component" value="Plasmid pREB1"/>
</dbReference>
<dbReference type="GO" id="GO:0006313">
    <property type="term" value="P:DNA transposition"/>
    <property type="evidence" value="ECO:0007669"/>
    <property type="project" value="InterPro"/>
</dbReference>
<dbReference type="RefSeq" id="WP_012166632.1">
    <property type="nucleotide sequence ID" value="NC_009926.1"/>
</dbReference>
<sequence length="55" mass="6230">MNKASCLSLFSNAILYWNTLKINDIVESLRAKGVVITNETLSHISMLGTQWDLLY</sequence>
<feature type="domain" description="Tn3 transposase DDE" evidence="1">
    <location>
        <begin position="3"/>
        <end position="50"/>
    </location>
</feature>
<proteinExistence type="predicted"/>
<protein>
    <recommendedName>
        <fullName evidence="1">Tn3 transposase DDE domain-containing protein</fullName>
    </recommendedName>
</protein>
<dbReference type="AlphaFoldDB" id="A8ZKD1"/>
<dbReference type="Pfam" id="PF01526">
    <property type="entry name" value="DDE_Tnp_Tn3"/>
    <property type="match status" value="1"/>
</dbReference>
<name>A8ZKD1_ACAM1</name>